<keyword evidence="1" id="KW-0472">Membrane</keyword>
<keyword evidence="1" id="KW-0812">Transmembrane</keyword>
<proteinExistence type="predicted"/>
<keyword evidence="3" id="KW-1185">Reference proteome</keyword>
<dbReference type="OrthoDB" id="6282853at2"/>
<keyword evidence="1" id="KW-1133">Transmembrane helix</keyword>
<dbReference type="Proteomes" id="UP000290244">
    <property type="component" value="Chromosome"/>
</dbReference>
<reference evidence="2 3" key="1">
    <citation type="submission" date="2018-12" db="EMBL/GenBank/DDBJ databases">
        <title>Complete genome of Litorilituus sediminis.</title>
        <authorList>
            <person name="Liu A."/>
            <person name="Rong J."/>
        </authorList>
    </citation>
    <scope>NUCLEOTIDE SEQUENCE [LARGE SCALE GENOMIC DNA]</scope>
    <source>
        <strain evidence="2 3">JCM 17549</strain>
    </source>
</reference>
<evidence type="ECO:0000313" key="2">
    <source>
        <dbReference type="EMBL" id="QBG35300.1"/>
    </source>
</evidence>
<accession>A0A4V0ZFX3</accession>
<protein>
    <recommendedName>
        <fullName evidence="4">Fimbrial assembly protein</fullName>
    </recommendedName>
</protein>
<dbReference type="KEGG" id="lsd:EMK97_05985"/>
<name>A0A4V0ZFX3_9GAMM</name>
<organism evidence="2 3">
    <name type="scientific">Litorilituus sediminis</name>
    <dbReference type="NCBI Taxonomy" id="718192"/>
    <lineage>
        <taxon>Bacteria</taxon>
        <taxon>Pseudomonadati</taxon>
        <taxon>Pseudomonadota</taxon>
        <taxon>Gammaproteobacteria</taxon>
        <taxon>Alteromonadales</taxon>
        <taxon>Colwelliaceae</taxon>
        <taxon>Litorilituus</taxon>
    </lineage>
</organism>
<sequence>MNNYFNKLFSINNYFSISHHFTEENGFVAIDKSKHKKFANICLVNRSCYWHAKKDYSNINLIELPKLIKAEIKQIAPFEGDIFWQIERLTIQGAIVHYYVIPNQIIDSIRPKCQFIFPESNGSNSLLLSLNEGVSSESVISAEQLGMKNIFSLCGLFIKKARDEKVIVQKLTNKMLFLLASISIVSFVLLSSVYLSLYQSYYQDATLANKSAVENALKVQREVKARYQSKKDFDEFIADNPNVLSLFSSLDLSGYTYEINKVHLHPKGVKITGTTSQSATDILARLIQESVVKEAKFSRPVSKNRAGDEVFVIEVIFS</sequence>
<dbReference type="AlphaFoldDB" id="A0A4V0ZFX3"/>
<dbReference type="EMBL" id="CP034759">
    <property type="protein sequence ID" value="QBG35300.1"/>
    <property type="molecule type" value="Genomic_DNA"/>
</dbReference>
<dbReference type="RefSeq" id="WP_130600340.1">
    <property type="nucleotide sequence ID" value="NZ_CP034759.1"/>
</dbReference>
<gene>
    <name evidence="2" type="ORF">EMK97_05985</name>
</gene>
<evidence type="ECO:0000313" key="3">
    <source>
        <dbReference type="Proteomes" id="UP000290244"/>
    </source>
</evidence>
<evidence type="ECO:0000256" key="1">
    <source>
        <dbReference type="SAM" id="Phobius"/>
    </source>
</evidence>
<feature type="transmembrane region" description="Helical" evidence="1">
    <location>
        <begin position="175"/>
        <end position="197"/>
    </location>
</feature>
<evidence type="ECO:0008006" key="4">
    <source>
        <dbReference type="Google" id="ProtNLM"/>
    </source>
</evidence>